<keyword evidence="4" id="KW-1185">Reference proteome</keyword>
<dbReference type="SMART" id="SM00532">
    <property type="entry name" value="LIGANc"/>
    <property type="match status" value="1"/>
</dbReference>
<feature type="region of interest" description="Disordered" evidence="1">
    <location>
        <begin position="108"/>
        <end position="154"/>
    </location>
</feature>
<evidence type="ECO:0000313" key="4">
    <source>
        <dbReference type="Proteomes" id="UP001384579"/>
    </source>
</evidence>
<dbReference type="InterPro" id="IPR013840">
    <property type="entry name" value="DNAligase_N"/>
</dbReference>
<dbReference type="Gene3D" id="3.30.470.30">
    <property type="entry name" value="DNA ligase/mRNA capping enzyme"/>
    <property type="match status" value="1"/>
</dbReference>
<keyword evidence="3" id="KW-0436">Ligase</keyword>
<dbReference type="EC" id="6.5.1.2" evidence="3"/>
<evidence type="ECO:0000259" key="2">
    <source>
        <dbReference type="SMART" id="SM00532"/>
    </source>
</evidence>
<name>A0ABU8YKL3_9CYAN</name>
<accession>A0ABU8YKL3</accession>
<reference evidence="3 4" key="1">
    <citation type="journal article" date="2020" name="Harmful Algae">
        <title>Molecular and morphological characterization of a novel dihydroanatoxin-a producing Microcoleus species (cyanobacteria) from the Russian River, California, USA.</title>
        <authorList>
            <person name="Conklin K.Y."/>
            <person name="Stancheva R."/>
            <person name="Otten T.G."/>
            <person name="Fadness R."/>
            <person name="Boyer G.L."/>
            <person name="Read B."/>
            <person name="Zhang X."/>
            <person name="Sheath R.G."/>
        </authorList>
    </citation>
    <scope>NUCLEOTIDE SEQUENCE [LARGE SCALE GENOMIC DNA]</scope>
    <source>
        <strain evidence="3 4">PTRS2</strain>
    </source>
</reference>
<sequence>MQPEIKQRVKQLRKQLQEASYAYYVLDAPMLADEVYDRLYRELQTLESEYPELITAESPTQRVGEKPATQFYSVKHNIPLYSLENAFDIAEFAKWQERWLRVASALTPTYQDGNSPPLTPPYQGGGQDGIAPPPSNDENGEITPPLSKGGLGGG</sequence>
<dbReference type="Gene3D" id="1.10.287.610">
    <property type="entry name" value="Helix hairpin bin"/>
    <property type="match status" value="1"/>
</dbReference>
<dbReference type="Proteomes" id="UP001384579">
    <property type="component" value="Unassembled WGS sequence"/>
</dbReference>
<feature type="non-terminal residue" evidence="3">
    <location>
        <position position="154"/>
    </location>
</feature>
<dbReference type="Pfam" id="PF22745">
    <property type="entry name" value="Nlig-Ia"/>
    <property type="match status" value="1"/>
</dbReference>
<dbReference type="SUPFAM" id="SSF56091">
    <property type="entry name" value="DNA ligase/mRNA capping enzyme, catalytic domain"/>
    <property type="match status" value="1"/>
</dbReference>
<proteinExistence type="predicted"/>
<dbReference type="EMBL" id="JBBLXS010000083">
    <property type="protein sequence ID" value="MEK0184935.1"/>
    <property type="molecule type" value="Genomic_DNA"/>
</dbReference>
<evidence type="ECO:0000313" key="3">
    <source>
        <dbReference type="EMBL" id="MEK0184935.1"/>
    </source>
</evidence>
<feature type="domain" description="NAD-dependent DNA ligase N-terminal" evidence="2">
    <location>
        <begin position="4"/>
        <end position="150"/>
    </location>
</feature>
<dbReference type="RefSeq" id="WP_422757016.1">
    <property type="nucleotide sequence ID" value="NZ_JBBLXS010000083.1"/>
</dbReference>
<organism evidence="3 4">
    <name type="scientific">Microcoleus anatoxicus PTRS2</name>
    <dbReference type="NCBI Taxonomy" id="2705321"/>
    <lineage>
        <taxon>Bacteria</taxon>
        <taxon>Bacillati</taxon>
        <taxon>Cyanobacteriota</taxon>
        <taxon>Cyanophyceae</taxon>
        <taxon>Oscillatoriophycideae</taxon>
        <taxon>Oscillatoriales</taxon>
        <taxon>Microcoleaceae</taxon>
        <taxon>Microcoleus</taxon>
        <taxon>Microcoleus anatoxicus</taxon>
    </lineage>
</organism>
<gene>
    <name evidence="3" type="primary">ligA</name>
    <name evidence="3" type="ORF">WMG39_08690</name>
</gene>
<dbReference type="Pfam" id="PF01653">
    <property type="entry name" value="DNA_ligase_aden"/>
    <property type="match status" value="1"/>
</dbReference>
<protein>
    <submittedName>
        <fullName evidence="3">NAD-dependent DNA ligase LigA</fullName>
        <ecNumber evidence="3">6.5.1.2</ecNumber>
    </submittedName>
</protein>
<dbReference type="GO" id="GO:0003911">
    <property type="term" value="F:DNA ligase (NAD+) activity"/>
    <property type="evidence" value="ECO:0007669"/>
    <property type="project" value="UniProtKB-EC"/>
</dbReference>
<evidence type="ECO:0000256" key="1">
    <source>
        <dbReference type="SAM" id="MobiDB-lite"/>
    </source>
</evidence>
<comment type="caution">
    <text evidence="3">The sequence shown here is derived from an EMBL/GenBank/DDBJ whole genome shotgun (WGS) entry which is preliminary data.</text>
</comment>
<dbReference type="InterPro" id="IPR013839">
    <property type="entry name" value="DNAligase_adenylation"/>
</dbReference>